<evidence type="ECO:0000313" key="2">
    <source>
        <dbReference type="Proteomes" id="UP001217485"/>
    </source>
</evidence>
<comment type="caution">
    <text evidence="1">The sequence shown here is derived from an EMBL/GenBank/DDBJ whole genome shotgun (WGS) entry which is preliminary data.</text>
</comment>
<name>A0ABT5BU86_9BACT</name>
<dbReference type="Proteomes" id="UP001217485">
    <property type="component" value="Unassembled WGS sequence"/>
</dbReference>
<dbReference type="EMBL" id="JAQNDK010000001">
    <property type="protein sequence ID" value="MDC0677709.1"/>
    <property type="molecule type" value="Genomic_DNA"/>
</dbReference>
<organism evidence="1 2">
    <name type="scientific">Sorangium atrum</name>
    <dbReference type="NCBI Taxonomy" id="2995308"/>
    <lineage>
        <taxon>Bacteria</taxon>
        <taxon>Pseudomonadati</taxon>
        <taxon>Myxococcota</taxon>
        <taxon>Polyangia</taxon>
        <taxon>Polyangiales</taxon>
        <taxon>Polyangiaceae</taxon>
        <taxon>Sorangium</taxon>
    </lineage>
</organism>
<keyword evidence="2" id="KW-1185">Reference proteome</keyword>
<sequence length="231" mass="24999">MPRALTSLLALLLPRSPRSPRLPLPLLSLLPLLPLSGLACASSSLPDPKEAVQVYADAAARGDADAIYGMLSDKSRTAMSRDEVRRRVAEARAELAEQARSVTAPGVVVKTRARVRYPDGEIATLELDERERAFRISAADALPAGGRTPEQALEQLRRVLARRSYAGLLRVLTPATRAAIESDLRSLVEGLAQPEGLEVRIAGDSATVQIPGGHEVKLRREAGVWRVEDFD</sequence>
<evidence type="ECO:0000313" key="1">
    <source>
        <dbReference type="EMBL" id="MDC0677709.1"/>
    </source>
</evidence>
<dbReference type="RefSeq" id="WP_272094463.1">
    <property type="nucleotide sequence ID" value="NZ_JAQNDK010000001.1"/>
</dbReference>
<reference evidence="1 2" key="1">
    <citation type="submission" date="2023-01" db="EMBL/GenBank/DDBJ databases">
        <title>Minimal conservation of predation-associated metabolite biosynthetic gene clusters underscores biosynthetic potential of Myxococcota including descriptions for ten novel species: Archangium lansinium sp. nov., Myxococcus landrumus sp. nov., Nannocystis bai.</title>
        <authorList>
            <person name="Ahearne A."/>
            <person name="Stevens C."/>
            <person name="Dowd S."/>
        </authorList>
    </citation>
    <scope>NUCLEOTIDE SEQUENCE [LARGE SCALE GENOMIC DNA]</scope>
    <source>
        <strain evidence="1 2">WIWO2</strain>
    </source>
</reference>
<evidence type="ECO:0008006" key="3">
    <source>
        <dbReference type="Google" id="ProtNLM"/>
    </source>
</evidence>
<proteinExistence type="predicted"/>
<accession>A0ABT5BU86</accession>
<protein>
    <recommendedName>
        <fullName evidence="3">DUF2066 domain-containing protein</fullName>
    </recommendedName>
</protein>
<gene>
    <name evidence="1" type="ORF">POL72_08130</name>
</gene>